<dbReference type="PANTHER" id="PTHR36180:SF2">
    <property type="entry name" value="BRO FAMILY PROTEIN"/>
    <property type="match status" value="1"/>
</dbReference>
<dbReference type="PROSITE" id="PS51750">
    <property type="entry name" value="BRO_N"/>
    <property type="match status" value="1"/>
</dbReference>
<dbReference type="Pfam" id="PF02498">
    <property type="entry name" value="Bro-N"/>
    <property type="match status" value="1"/>
</dbReference>
<dbReference type="AlphaFoldDB" id="A0A6F8TDM0"/>
<dbReference type="InterPro" id="IPR003497">
    <property type="entry name" value="BRO_N_domain"/>
</dbReference>
<dbReference type="OrthoDB" id="1042522at2"/>
<feature type="coiled-coil region" evidence="1">
    <location>
        <begin position="198"/>
        <end position="225"/>
    </location>
</feature>
<reference evidence="3" key="2">
    <citation type="submission" date="2020-03" db="EMBL/GenBank/DDBJ databases">
        <title>Complete genome sequence of Acinetobacter baumannii ATCC19606T, which is a model strain for tolerization of antimicrobial agents.</title>
        <authorList>
            <person name="Tsubouchi T."/>
            <person name="Suzuki M."/>
            <person name="Niki M."/>
            <person name="Oinuma K."/>
            <person name="Niki M."/>
            <person name="Shibayama K."/>
            <person name="Kakeya H."/>
            <person name="Kaneko Y."/>
        </authorList>
    </citation>
    <scope>NUCLEOTIDE SEQUENCE</scope>
    <source>
        <strain evidence="3">ATCC19606</strain>
    </source>
</reference>
<dbReference type="SMART" id="SM01040">
    <property type="entry name" value="Bro-N"/>
    <property type="match status" value="1"/>
</dbReference>
<dbReference type="PANTHER" id="PTHR36180">
    <property type="entry name" value="DNA-BINDING PROTEIN-RELATED-RELATED"/>
    <property type="match status" value="1"/>
</dbReference>
<evidence type="ECO:0000313" key="5">
    <source>
        <dbReference type="Proteomes" id="UP000268239"/>
    </source>
</evidence>
<name>A0A6F8TDM0_ACIBA</name>
<dbReference type="Proteomes" id="UP000268239">
    <property type="component" value="Unassembled WGS sequence"/>
</dbReference>
<reference evidence="4 5" key="1">
    <citation type="submission" date="2018-12" db="EMBL/GenBank/DDBJ databases">
        <title>Draft Genome Sequences Human Pathogenic Acinetobacter baumannii Strains.</title>
        <authorList>
            <person name="Madhi M."/>
            <person name="Ronco T."/>
            <person name="Olsen R.H."/>
            <person name="Hassani A."/>
        </authorList>
    </citation>
    <scope>NUCLEOTIDE SEQUENCE [LARGE SCALE GENOMIC DNA]</scope>
    <source>
        <strain evidence="4 5">AB3</strain>
    </source>
</reference>
<organism evidence="3">
    <name type="scientific">Acinetobacter baumannii</name>
    <dbReference type="NCBI Taxonomy" id="470"/>
    <lineage>
        <taxon>Bacteria</taxon>
        <taxon>Pseudomonadati</taxon>
        <taxon>Pseudomonadota</taxon>
        <taxon>Gammaproteobacteria</taxon>
        <taxon>Moraxellales</taxon>
        <taxon>Moraxellaceae</taxon>
        <taxon>Acinetobacter</taxon>
        <taxon>Acinetobacter calcoaceticus/baumannii complex</taxon>
    </lineage>
</organism>
<dbReference type="EMBL" id="AP022836">
    <property type="protein sequence ID" value="BCA98750.1"/>
    <property type="molecule type" value="Genomic_DNA"/>
</dbReference>
<feature type="domain" description="Bro-N" evidence="2">
    <location>
        <begin position="1"/>
        <end position="105"/>
    </location>
</feature>
<sequence length="262" mass="30406">MNAISNFTFHNDYNVRVQLIDAEPWFCLADVCCVLSVDRTSRLLRDLDEKGLADCHTPTNGGNQKIKFVNEPNLYRIIFRSNKPEAKQFQDWVFNEVLPTIRKTGKYEAPKPIEKRNYINNNDMLNIKRLIWCCAGHLDQKQSVSSAIWYSLRNVTGVPSPAKFEVEHLPLLAQEFNRILSIIEPYLKARYACEEALVKRLLRDREDAQSLLAKLLDEMKAATQDFEKGLQKHLPMVFQGECLNLVERKPCGIDHHEFNRWA</sequence>
<evidence type="ECO:0000313" key="3">
    <source>
        <dbReference type="EMBL" id="BCA98750.1"/>
    </source>
</evidence>
<dbReference type="GeneID" id="92894638"/>
<proteinExistence type="predicted"/>
<dbReference type="RefSeq" id="WP_000991751.1">
    <property type="nucleotide sequence ID" value="NZ_BBTN01000032.1"/>
</dbReference>
<accession>A0A6F8TDM0</accession>
<gene>
    <name evidence="3" type="ORF">ATCC19606_10860</name>
    <name evidence="4" type="ORF">EJ062_14915</name>
</gene>
<protein>
    <submittedName>
        <fullName evidence="4">Phage antirepressor protein</fullName>
    </submittedName>
</protein>
<keyword evidence="1" id="KW-0175">Coiled coil</keyword>
<evidence type="ECO:0000313" key="4">
    <source>
        <dbReference type="EMBL" id="RTQ73565.1"/>
    </source>
</evidence>
<evidence type="ECO:0000259" key="2">
    <source>
        <dbReference type="PROSITE" id="PS51750"/>
    </source>
</evidence>
<dbReference type="EMBL" id="RXLU01000095">
    <property type="protein sequence ID" value="RTQ73565.1"/>
    <property type="molecule type" value="Genomic_DNA"/>
</dbReference>
<evidence type="ECO:0000256" key="1">
    <source>
        <dbReference type="SAM" id="Coils"/>
    </source>
</evidence>